<feature type="transmembrane region" description="Helical" evidence="1">
    <location>
        <begin position="59"/>
        <end position="80"/>
    </location>
</feature>
<keyword evidence="3" id="KW-1185">Reference proteome</keyword>
<proteinExistence type="predicted"/>
<evidence type="ECO:0000256" key="1">
    <source>
        <dbReference type="SAM" id="Phobius"/>
    </source>
</evidence>
<dbReference type="GeneID" id="25910614"/>
<dbReference type="Proteomes" id="UP000054560">
    <property type="component" value="Unassembled WGS sequence"/>
</dbReference>
<dbReference type="EMBL" id="KQ242735">
    <property type="protein sequence ID" value="KNC77431.1"/>
    <property type="molecule type" value="Genomic_DNA"/>
</dbReference>
<evidence type="ECO:0000313" key="3">
    <source>
        <dbReference type="Proteomes" id="UP000054560"/>
    </source>
</evidence>
<organism evidence="2 3">
    <name type="scientific">Sphaeroforma arctica JP610</name>
    <dbReference type="NCBI Taxonomy" id="667725"/>
    <lineage>
        <taxon>Eukaryota</taxon>
        <taxon>Ichthyosporea</taxon>
        <taxon>Ichthyophonida</taxon>
        <taxon>Sphaeroforma</taxon>
    </lineage>
</organism>
<gene>
    <name evidence="2" type="ORF">SARC_10110</name>
</gene>
<evidence type="ECO:0000313" key="2">
    <source>
        <dbReference type="EMBL" id="KNC77431.1"/>
    </source>
</evidence>
<dbReference type="AlphaFoldDB" id="A0A0L0FLS2"/>
<protein>
    <submittedName>
        <fullName evidence="2">Uncharacterized protein</fullName>
    </submittedName>
</protein>
<accession>A0A0L0FLS2</accession>
<keyword evidence="1" id="KW-1133">Transmembrane helix</keyword>
<dbReference type="RefSeq" id="XP_014151333.1">
    <property type="nucleotide sequence ID" value="XM_014295858.1"/>
</dbReference>
<keyword evidence="1" id="KW-0472">Membrane</keyword>
<keyword evidence="1" id="KW-0812">Transmembrane</keyword>
<feature type="transmembrane region" description="Helical" evidence="1">
    <location>
        <begin position="101"/>
        <end position="125"/>
    </location>
</feature>
<name>A0A0L0FLS2_9EUKA</name>
<sequence length="202" mass="22118">MMGSAMCMSFTSQNCRTLSQTLMMGFFFTIWIQQFSWIITNNSEKNFLPPQLSLGFSLLPDIVGVCLLWFAVLSSPASFLSIEGTTARLDKDTIKKVGYGLCCYSFIVWGHSMNMAPAGLVPAFVEEHWFDICTYGALTACLLCPNVAGVVNGLGIVCIIFFLQATMSSYFTSPTISLWQQQATGLLGCLLIAVGTKRTVPL</sequence>
<feature type="transmembrane region" description="Helical" evidence="1">
    <location>
        <begin position="21"/>
        <end position="39"/>
    </location>
</feature>
<feature type="transmembrane region" description="Helical" evidence="1">
    <location>
        <begin position="137"/>
        <end position="163"/>
    </location>
</feature>
<reference evidence="2 3" key="1">
    <citation type="submission" date="2011-02" db="EMBL/GenBank/DDBJ databases">
        <title>The Genome Sequence of Sphaeroforma arctica JP610.</title>
        <authorList>
            <consortium name="The Broad Institute Genome Sequencing Platform"/>
            <person name="Russ C."/>
            <person name="Cuomo C."/>
            <person name="Young S.K."/>
            <person name="Zeng Q."/>
            <person name="Gargeya S."/>
            <person name="Alvarado L."/>
            <person name="Berlin A."/>
            <person name="Chapman S.B."/>
            <person name="Chen Z."/>
            <person name="Freedman E."/>
            <person name="Gellesch M."/>
            <person name="Goldberg J."/>
            <person name="Griggs A."/>
            <person name="Gujja S."/>
            <person name="Heilman E."/>
            <person name="Heiman D."/>
            <person name="Howarth C."/>
            <person name="Mehta T."/>
            <person name="Neiman D."/>
            <person name="Pearson M."/>
            <person name="Roberts A."/>
            <person name="Saif S."/>
            <person name="Shea T."/>
            <person name="Shenoy N."/>
            <person name="Sisk P."/>
            <person name="Stolte C."/>
            <person name="Sykes S."/>
            <person name="White J."/>
            <person name="Yandava C."/>
            <person name="Burger G."/>
            <person name="Gray M.W."/>
            <person name="Holland P.W.H."/>
            <person name="King N."/>
            <person name="Lang F.B.F."/>
            <person name="Roger A.J."/>
            <person name="Ruiz-Trillo I."/>
            <person name="Haas B."/>
            <person name="Nusbaum C."/>
            <person name="Birren B."/>
        </authorList>
    </citation>
    <scope>NUCLEOTIDE SEQUENCE [LARGE SCALE GENOMIC DNA]</scope>
    <source>
        <strain evidence="2 3">JP610</strain>
    </source>
</reference>